<dbReference type="KEGG" id="cdet:87936561"/>
<dbReference type="RefSeq" id="XP_062772268.1">
    <property type="nucleotide sequence ID" value="XM_062916217.1"/>
</dbReference>
<keyword evidence="3" id="KW-1185">Reference proteome</keyword>
<name>A0AAX4HW01_9PEZI</name>
<dbReference type="AlphaFoldDB" id="A0AAX4HW01"/>
<evidence type="ECO:0000313" key="3">
    <source>
        <dbReference type="Proteomes" id="UP001322277"/>
    </source>
</evidence>
<accession>A0AAX4HW01</accession>
<gene>
    <name evidence="2" type="ORF">CDEST_00058</name>
</gene>
<reference evidence="3" key="1">
    <citation type="journal article" date="2023" name="bioRxiv">
        <title>Complete genome of the Medicago anthracnose fungus, Colletotrichum destructivum, reveals a mini-chromosome-like region within a core chromosome.</title>
        <authorList>
            <person name="Lapalu N."/>
            <person name="Simon A."/>
            <person name="Lu A."/>
            <person name="Plaumann P.-L."/>
            <person name="Amselem J."/>
            <person name="Pigne S."/>
            <person name="Auger A."/>
            <person name="Koch C."/>
            <person name="Dallery J.-F."/>
            <person name="O'Connell R.J."/>
        </authorList>
    </citation>
    <scope>NUCLEOTIDE SEQUENCE [LARGE SCALE GENOMIC DNA]</scope>
    <source>
        <strain evidence="3">CBS 520.97</strain>
    </source>
</reference>
<dbReference type="EMBL" id="CP137305">
    <property type="protein sequence ID" value="WQF75044.1"/>
    <property type="molecule type" value="Genomic_DNA"/>
</dbReference>
<organism evidence="2 3">
    <name type="scientific">Colletotrichum destructivum</name>
    <dbReference type="NCBI Taxonomy" id="34406"/>
    <lineage>
        <taxon>Eukaryota</taxon>
        <taxon>Fungi</taxon>
        <taxon>Dikarya</taxon>
        <taxon>Ascomycota</taxon>
        <taxon>Pezizomycotina</taxon>
        <taxon>Sordariomycetes</taxon>
        <taxon>Hypocreomycetidae</taxon>
        <taxon>Glomerellales</taxon>
        <taxon>Glomerellaceae</taxon>
        <taxon>Colletotrichum</taxon>
        <taxon>Colletotrichum destructivum species complex</taxon>
    </lineage>
</organism>
<dbReference type="Proteomes" id="UP001322277">
    <property type="component" value="Chromosome 1"/>
</dbReference>
<feature type="region of interest" description="Disordered" evidence="1">
    <location>
        <begin position="41"/>
        <end position="96"/>
    </location>
</feature>
<dbReference type="GeneID" id="87936561"/>
<evidence type="ECO:0000256" key="1">
    <source>
        <dbReference type="SAM" id="MobiDB-lite"/>
    </source>
</evidence>
<protein>
    <submittedName>
        <fullName evidence="2">Uncharacterized protein</fullName>
    </submittedName>
</protein>
<evidence type="ECO:0000313" key="2">
    <source>
        <dbReference type="EMBL" id="WQF75044.1"/>
    </source>
</evidence>
<sequence>MPNLSVVHSAHNCTEAIVCTCETLPYVVPVRKQVLSVDRGEPWRSMPATPPGRAAHHRHRSTLPEPEKGFDSEPDCWSGHPLREPSSKVQPGSAVC</sequence>
<proteinExistence type="predicted"/>